<evidence type="ECO:0000256" key="6">
    <source>
        <dbReference type="PIRNR" id="PIRNR039090"/>
    </source>
</evidence>
<comment type="caution">
    <text evidence="7">The sequence shown here is derived from an EMBL/GenBank/DDBJ whole genome shotgun (WGS) entry which is preliminary data.</text>
</comment>
<comment type="subcellular location">
    <subcellularLocation>
        <location evidence="1 6">Cytoplasm</location>
        <location evidence="1 6">Cytosol</location>
    </subcellularLocation>
</comment>
<dbReference type="CDD" id="cd16098">
    <property type="entry name" value="FliS"/>
    <property type="match status" value="1"/>
</dbReference>
<protein>
    <recommendedName>
        <fullName evidence="6">Flagellar secretion chaperone FliS</fullName>
    </recommendedName>
</protein>
<keyword evidence="7" id="KW-0969">Cilium</keyword>
<evidence type="ECO:0000313" key="7">
    <source>
        <dbReference type="EMBL" id="MFC5580260.1"/>
    </source>
</evidence>
<evidence type="ECO:0000313" key="8">
    <source>
        <dbReference type="Proteomes" id="UP001596111"/>
    </source>
</evidence>
<dbReference type="EMBL" id="JBHSNG010000003">
    <property type="protein sequence ID" value="MFC5580260.1"/>
    <property type="molecule type" value="Genomic_DNA"/>
</dbReference>
<keyword evidence="3 6" id="KW-0963">Cytoplasm</keyword>
<dbReference type="RefSeq" id="WP_377324621.1">
    <property type="nucleotide sequence ID" value="NZ_JBHSNG010000003.1"/>
</dbReference>
<keyword evidence="7" id="KW-0966">Cell projection</keyword>
<keyword evidence="5" id="KW-0143">Chaperone</keyword>
<evidence type="ECO:0000256" key="2">
    <source>
        <dbReference type="ARBA" id="ARBA00008787"/>
    </source>
</evidence>
<keyword evidence="8" id="KW-1185">Reference proteome</keyword>
<dbReference type="SUPFAM" id="SSF101116">
    <property type="entry name" value="Flagellar export chaperone FliS"/>
    <property type="match status" value="1"/>
</dbReference>
<evidence type="ECO:0000256" key="1">
    <source>
        <dbReference type="ARBA" id="ARBA00004514"/>
    </source>
</evidence>
<dbReference type="Pfam" id="PF02561">
    <property type="entry name" value="FliS"/>
    <property type="match status" value="1"/>
</dbReference>
<dbReference type="PANTHER" id="PTHR34773">
    <property type="entry name" value="FLAGELLAR SECRETION CHAPERONE FLIS"/>
    <property type="match status" value="1"/>
</dbReference>
<dbReference type="InterPro" id="IPR003713">
    <property type="entry name" value="FliS"/>
</dbReference>
<gene>
    <name evidence="7" type="primary">fliS</name>
    <name evidence="7" type="ORF">ACFPPB_03925</name>
</gene>
<accession>A0ABW0SU65</accession>
<comment type="similarity">
    <text evidence="2 6">Belongs to the FliS family.</text>
</comment>
<evidence type="ECO:0000256" key="5">
    <source>
        <dbReference type="ARBA" id="ARBA00023186"/>
    </source>
</evidence>
<sequence>MTNGYMRKASAIYQQNSARGSVEDADSHQLIGMLLEGTIDRVIQARGHMIHGNTAEKGGNITRAVAIVGELRNSLDHKAGSAISERLDALYEYVSRRLLFAQLNDDPAALDEVVQLLTPIRDGWQGIRGSYLAGGRQAAGAMR</sequence>
<dbReference type="PANTHER" id="PTHR34773:SF1">
    <property type="entry name" value="FLAGELLAR SECRETION CHAPERONE FLIS"/>
    <property type="match status" value="1"/>
</dbReference>
<organism evidence="7 8">
    <name type="scientific">Rhodanobacter terrae</name>
    <dbReference type="NCBI Taxonomy" id="418647"/>
    <lineage>
        <taxon>Bacteria</taxon>
        <taxon>Pseudomonadati</taxon>
        <taxon>Pseudomonadota</taxon>
        <taxon>Gammaproteobacteria</taxon>
        <taxon>Lysobacterales</taxon>
        <taxon>Rhodanobacteraceae</taxon>
        <taxon>Rhodanobacter</taxon>
    </lineage>
</organism>
<dbReference type="Proteomes" id="UP001596111">
    <property type="component" value="Unassembled WGS sequence"/>
</dbReference>
<proteinExistence type="inferred from homology"/>
<dbReference type="NCBIfam" id="TIGR00208">
    <property type="entry name" value="fliS"/>
    <property type="match status" value="1"/>
</dbReference>
<keyword evidence="4 6" id="KW-1005">Bacterial flagellum biogenesis</keyword>
<evidence type="ECO:0000256" key="3">
    <source>
        <dbReference type="ARBA" id="ARBA00022490"/>
    </source>
</evidence>
<reference evidence="8" key="1">
    <citation type="journal article" date="2019" name="Int. J. Syst. Evol. Microbiol.">
        <title>The Global Catalogue of Microorganisms (GCM) 10K type strain sequencing project: providing services to taxonomists for standard genome sequencing and annotation.</title>
        <authorList>
            <consortium name="The Broad Institute Genomics Platform"/>
            <consortium name="The Broad Institute Genome Sequencing Center for Infectious Disease"/>
            <person name="Wu L."/>
            <person name="Ma J."/>
        </authorList>
    </citation>
    <scope>NUCLEOTIDE SEQUENCE [LARGE SCALE GENOMIC DNA]</scope>
    <source>
        <strain evidence="8">CGMCC 1.13587</strain>
    </source>
</reference>
<keyword evidence="7" id="KW-0282">Flagellum</keyword>
<dbReference type="InterPro" id="IPR036584">
    <property type="entry name" value="FliS_sf"/>
</dbReference>
<evidence type="ECO:0000256" key="4">
    <source>
        <dbReference type="ARBA" id="ARBA00022795"/>
    </source>
</evidence>
<dbReference type="PIRSF" id="PIRSF039090">
    <property type="entry name" value="Flis"/>
    <property type="match status" value="1"/>
</dbReference>
<name>A0ABW0SU65_9GAMM</name>
<dbReference type="Gene3D" id="1.20.120.340">
    <property type="entry name" value="Flagellar protein FliS"/>
    <property type="match status" value="1"/>
</dbReference>